<reference evidence="2" key="1">
    <citation type="submission" date="2015-09" db="EMBL/GenBank/DDBJ databases">
        <authorList>
            <person name="Shao Z."/>
            <person name="Wang L."/>
        </authorList>
    </citation>
    <scope>NUCLEOTIDE SEQUENCE [LARGE SCALE GENOMIC DNA]</scope>
    <source>
        <strain evidence="2">F13-1</strain>
    </source>
</reference>
<dbReference type="RefSeq" id="WP_094040358.1">
    <property type="nucleotide sequence ID" value="NZ_CP012621.1"/>
</dbReference>
<evidence type="ECO:0000313" key="1">
    <source>
        <dbReference type="EMBL" id="ATG75523.1"/>
    </source>
</evidence>
<proteinExistence type="predicted"/>
<sequence length="115" mass="13099">MPCPYCHRWRVRLLGLLLMLTTAVHANIPRWFELAPGEPSLYISGTIRYLNLEGGLYVIRDVRGTHYHPVNLPPAFEQDGLAIEALARLREDSPTSGMVGLRIELLHIRRASRLE</sequence>
<gene>
    <name evidence="1" type="ORF">AN401_18105</name>
</gene>
<name>A0A231MWV5_9GAMM</name>
<dbReference type="EMBL" id="CP012621">
    <property type="protein sequence ID" value="ATG75523.1"/>
    <property type="molecule type" value="Genomic_DNA"/>
</dbReference>
<dbReference type="KEGG" id="zdf:AN401_18105"/>
<organism evidence="1 2">
    <name type="scientific">Zobellella denitrificans</name>
    <dbReference type="NCBI Taxonomy" id="347534"/>
    <lineage>
        <taxon>Bacteria</taxon>
        <taxon>Pseudomonadati</taxon>
        <taxon>Pseudomonadota</taxon>
        <taxon>Gammaproteobacteria</taxon>
        <taxon>Aeromonadales</taxon>
        <taxon>Aeromonadaceae</taxon>
        <taxon>Zobellella</taxon>
    </lineage>
</organism>
<keyword evidence="2" id="KW-1185">Reference proteome</keyword>
<dbReference type="OrthoDB" id="1678364at2"/>
<dbReference type="AlphaFoldDB" id="A0A231MWV5"/>
<evidence type="ECO:0000313" key="2">
    <source>
        <dbReference type="Proteomes" id="UP000217763"/>
    </source>
</evidence>
<protein>
    <submittedName>
        <fullName evidence="1">Uncharacterized protein</fullName>
    </submittedName>
</protein>
<accession>A0A231MWV5</accession>
<dbReference type="Proteomes" id="UP000217763">
    <property type="component" value="Chromosome"/>
</dbReference>